<dbReference type="KEGG" id="slx:SLAV_01315"/>
<organism evidence="2 3">
    <name type="scientific">Streptomyces lavendulae subsp. lavendulae</name>
    <dbReference type="NCBI Taxonomy" id="58340"/>
    <lineage>
        <taxon>Bacteria</taxon>
        <taxon>Bacillati</taxon>
        <taxon>Actinomycetota</taxon>
        <taxon>Actinomycetes</taxon>
        <taxon>Kitasatosporales</taxon>
        <taxon>Streptomycetaceae</taxon>
        <taxon>Streptomyces</taxon>
    </lineage>
</organism>
<feature type="compositionally biased region" description="Basic residues" evidence="1">
    <location>
        <begin position="277"/>
        <end position="288"/>
    </location>
</feature>
<name>A0A2K8P614_STRLA</name>
<gene>
    <name evidence="2" type="ORF">SLAV_01315</name>
</gene>
<feature type="region of interest" description="Disordered" evidence="1">
    <location>
        <begin position="1"/>
        <end position="486"/>
    </location>
</feature>
<evidence type="ECO:0000313" key="3">
    <source>
        <dbReference type="Proteomes" id="UP000231791"/>
    </source>
</evidence>
<feature type="compositionally biased region" description="Basic and acidic residues" evidence="1">
    <location>
        <begin position="126"/>
        <end position="140"/>
    </location>
</feature>
<feature type="compositionally biased region" description="Pro residues" evidence="1">
    <location>
        <begin position="402"/>
        <end position="411"/>
    </location>
</feature>
<feature type="compositionally biased region" description="Low complexity" evidence="1">
    <location>
        <begin position="427"/>
        <end position="437"/>
    </location>
</feature>
<protein>
    <submittedName>
        <fullName evidence="2">Uncharacterized protein</fullName>
    </submittedName>
</protein>
<evidence type="ECO:0000256" key="1">
    <source>
        <dbReference type="SAM" id="MobiDB-lite"/>
    </source>
</evidence>
<feature type="compositionally biased region" description="Basic and acidic residues" evidence="1">
    <location>
        <begin position="215"/>
        <end position="237"/>
    </location>
</feature>
<accession>A0A2K8P614</accession>
<feature type="compositionally biased region" description="Pro residues" evidence="1">
    <location>
        <begin position="22"/>
        <end position="37"/>
    </location>
</feature>
<dbReference type="AlphaFoldDB" id="A0A2K8P614"/>
<feature type="compositionally biased region" description="Low complexity" evidence="1">
    <location>
        <begin position="354"/>
        <end position="367"/>
    </location>
</feature>
<feature type="compositionally biased region" description="Basic and acidic residues" evidence="1">
    <location>
        <begin position="166"/>
        <end position="185"/>
    </location>
</feature>
<keyword evidence="3" id="KW-1185">Reference proteome</keyword>
<feature type="compositionally biased region" description="Low complexity" evidence="1">
    <location>
        <begin position="152"/>
        <end position="165"/>
    </location>
</feature>
<dbReference type="Proteomes" id="UP000231791">
    <property type="component" value="Chromosome"/>
</dbReference>
<feature type="compositionally biased region" description="Basic residues" evidence="1">
    <location>
        <begin position="386"/>
        <end position="401"/>
    </location>
</feature>
<proteinExistence type="predicted"/>
<reference evidence="2 3" key="1">
    <citation type="submission" date="2017-11" db="EMBL/GenBank/DDBJ databases">
        <title>Complete genome sequence of Streptomyces lavendulae subsp. lavendulae CCM 3239 (formerly 'Streptomyces aureofaciens CCM 3239'), the producer of the angucycline-type antibiotic auricin.</title>
        <authorList>
            <person name="Busche T."/>
            <person name="Novakova R."/>
            <person name="Al'Dilaimi A."/>
            <person name="Homerova D."/>
            <person name="Feckova L."/>
            <person name="Rezuchova B."/>
            <person name="Mingyar E."/>
            <person name="Csolleiova D."/>
            <person name="Bekeova C."/>
            <person name="Winkler A."/>
            <person name="Sevcikova B."/>
            <person name="Kalinowski J."/>
            <person name="Kormanec J."/>
            <person name="Ruckert C."/>
        </authorList>
    </citation>
    <scope>NUCLEOTIDE SEQUENCE [LARGE SCALE GENOMIC DNA]</scope>
    <source>
        <strain evidence="2 3">CCM 3239</strain>
    </source>
</reference>
<evidence type="ECO:0000313" key="2">
    <source>
        <dbReference type="EMBL" id="ATZ22192.1"/>
    </source>
</evidence>
<sequence length="486" mass="51710">MGGTQDEQQPGRGREEQRLPQRPGPGPAPSPAPPPAGPRTADSFATGRAPREPTFSRTQAQRDPCGGACTLPVRNLDGDAGTGTGTSGSSASAPMDGPRSGRSAPYSGVRTAYAAGTGPGLLWRSGSERQPCDGPRDHCLPRRRRDARPGHRPSAAAPGRPTARRAMGDGRTSVRRDGRGRERPHTPARCLRSAVGRPAGGTSGHRAGRLGAEPGDQRDAGGRLRPREERPLPHESGEPAVPGRCPARRVRTGQQPRPRLRPRRAGRDPRQPPRSRAAYRRCRRRCRRGMAAGTGDTAASSVPPGVRVPSRAAPPRVLGRTPLARHPARLGGHRGPQWDRPRLRLVAGHRGRAGRPCTGCPPGRRPGSSIDPLGFQLGLPGPARARSIRPRPGRRRRRPRPRPLLAPPPPTALGGSALVLPAFGPGTTSPLSTTSRSAIPARDLRTRTGVRVPLRPCPRPRHGGPVLHPPPAWNTARPHSKRSPPS</sequence>
<dbReference type="EMBL" id="CP024985">
    <property type="protein sequence ID" value="ATZ22192.1"/>
    <property type="molecule type" value="Genomic_DNA"/>
</dbReference>